<sequence length="1347" mass="152987">MPISLPAGAVSSAVAIRRRGRPKRQFFTESTSEPVLQTDSADASDLASDTQSLAPPRTRLPTPITTTVSSTNSLSESVSLKSKSEVASRLWPQGERPAFALRHAILRAALPVQLPSDAIDKLDFTSSAFPNIIWTSQALRKSARMRLQQSTMVHSHIEVLSLPRYFDSLVEMTVGQILQKECTVWTAADVDHPNPVTPTVLSVSPMIRHQLHNIASTFAITASTMQIWLQMWESTDPHARYVVENLPHRRATRRTIQQALKTAQDRLHLDKDPLVAIQIMAESSPSSFLQCRYPDLRGDDPTASEIEKSDRFECVVAPPHALDMAILHSLEGGLGLDSSFRHKNDDRCPLTLLVVVNEAHHMEPVAAMVSNYHDHEAYRWLLHGFRKAIEARAKLLLKGKVTTTIPDEEGPRATLLRNCRIIVEDGDDAERKAIRQEWPFVAIRMCQFHFIQAVRGRLQRIFGRRERGGWISEQILDAIRRAQRCDYRTKWPEYYEALKQEVLQLCGHDLEAWNHLHQYFHREWFSERWLMSVIDMGLPPFIDNRDGPWSTNNFVEAAFRVFDKVFLACRINRRLDRLLHILVFIYFPYYEKGDRGDPRINRDLAKRLRTAMDIWEDDVIRMRYESPLYLVRESSAADDVFVTGRQYYVGHARNGRRPVCECEAFEYTGKSCAHLLALKIVNRCGTVTDHFRDAKAIASRLPDPPTNEETSELNERRDFQAYWGSTVDALVGDEGMDLMPSKQGGQVIGSQTMGRPAKQQSLHPSRRKLGKKTLLRKQELDRIGDMQPMGVVRIGNQCYALSLFQVLSNIRVWLESTVEAWREAGTALSSSQEQYRQFVGVINRKLDGSASNQTLPNLTAALAEELELTAPQGYIRPQDAEQDPTEIFLKLIAVWDRFDNSTKYSDLFKTTVLSFDRCDACSGLRLECRETQHYSLMISSGKFFEPQNAQSKVVVDHLLSDLKIEHKRTMQCQTPTCGIIGPHKEVLRLGSTSQLLTVQLRWSHSDMEHAGAAAPFHVASTRIPSFMELTERGMDNATQISMWRIKGIICRIGPQADTGHYVALVPKADRWWLIDDHRVRLASSPVDAWREGRYPLMLIFERIEIRKAQSTGFNLAQTDTIRTELSRAHQPKQLRSLVTVSDHNQVILRDNPSMEPYLMRLRALNLQTSRIAPMVPVCSSQLAEKVRSLCAPLHTFLHAHNRAKSAAFAKIDQDLGWQTEEELESFFFGTTLWSAPFINFLCNLRARASTTRLANGAVFVPELFSFVARKGGIQLNWQRHQPFPSLGKDSRWRDKLLVSVVGVITKAWPHLLDSRLEWEAGSGLVEPEFNTGWLYGTNTAVGQSGGD</sequence>
<feature type="region of interest" description="Disordered" evidence="2">
    <location>
        <begin position="27"/>
        <end position="69"/>
    </location>
</feature>
<dbReference type="Pfam" id="PF00443">
    <property type="entry name" value="UCH"/>
    <property type="match status" value="1"/>
</dbReference>
<dbReference type="CDD" id="cd02257">
    <property type="entry name" value="Peptidase_C19"/>
    <property type="match status" value="1"/>
</dbReference>
<organism evidence="5 6">
    <name type="scientific">Kockovaella imperatae</name>
    <dbReference type="NCBI Taxonomy" id="4999"/>
    <lineage>
        <taxon>Eukaryota</taxon>
        <taxon>Fungi</taxon>
        <taxon>Dikarya</taxon>
        <taxon>Basidiomycota</taxon>
        <taxon>Agaricomycotina</taxon>
        <taxon>Tremellomycetes</taxon>
        <taxon>Tremellales</taxon>
        <taxon>Cuniculitremaceae</taxon>
        <taxon>Kockovaella</taxon>
    </lineage>
</organism>
<reference evidence="5 6" key="1">
    <citation type="submission" date="2017-03" db="EMBL/GenBank/DDBJ databases">
        <title>Widespread Adenine N6-methylation of Active Genes in Fungi.</title>
        <authorList>
            <consortium name="DOE Joint Genome Institute"/>
            <person name="Mondo S.J."/>
            <person name="Dannebaum R.O."/>
            <person name="Kuo R.C."/>
            <person name="Louie K.B."/>
            <person name="Bewick A.J."/>
            <person name="Labutti K."/>
            <person name="Haridas S."/>
            <person name="Kuo A."/>
            <person name="Salamov A."/>
            <person name="Ahrendt S.R."/>
            <person name="Lau R."/>
            <person name="Bowen B.P."/>
            <person name="Lipzen A."/>
            <person name="Sullivan W."/>
            <person name="Andreopoulos W.B."/>
            <person name="Clum A."/>
            <person name="Lindquist E."/>
            <person name="Daum C."/>
            <person name="Northen T.R."/>
            <person name="Ramamoorthy G."/>
            <person name="Schmitz R.J."/>
            <person name="Gryganskyi A."/>
            <person name="Culley D."/>
            <person name="Magnuson J."/>
            <person name="James T.Y."/>
            <person name="O'Malley M.A."/>
            <person name="Stajich J.E."/>
            <person name="Spatafora J.W."/>
            <person name="Visel A."/>
            <person name="Grigoriev I.V."/>
        </authorList>
    </citation>
    <scope>NUCLEOTIDE SEQUENCE [LARGE SCALE GENOMIC DNA]</scope>
    <source>
        <strain evidence="5 6">NRRL Y-17943</strain>
    </source>
</reference>
<feature type="domain" description="SWIM-type" evidence="4">
    <location>
        <begin position="647"/>
        <end position="683"/>
    </location>
</feature>
<dbReference type="InterPro" id="IPR007527">
    <property type="entry name" value="Znf_SWIM"/>
</dbReference>
<proteinExistence type="predicted"/>
<keyword evidence="1" id="KW-0862">Zinc</keyword>
<keyword evidence="1" id="KW-0863">Zinc-finger</keyword>
<feature type="region of interest" description="Disordered" evidence="2">
    <location>
        <begin position="744"/>
        <end position="765"/>
    </location>
</feature>
<dbReference type="GeneID" id="33559535"/>
<feature type="compositionally biased region" description="Low complexity" evidence="2">
    <location>
        <begin position="36"/>
        <end position="69"/>
    </location>
</feature>
<name>A0A1Y1UTR9_9TREE</name>
<dbReference type="OrthoDB" id="2596771at2759"/>
<dbReference type="SUPFAM" id="SSF54001">
    <property type="entry name" value="Cysteine proteinases"/>
    <property type="match status" value="1"/>
</dbReference>
<dbReference type="PROSITE" id="PS50966">
    <property type="entry name" value="ZF_SWIM"/>
    <property type="match status" value="1"/>
</dbReference>
<dbReference type="InParanoid" id="A0A1Y1UTR9"/>
<dbReference type="RefSeq" id="XP_021874603.1">
    <property type="nucleotide sequence ID" value="XM_022017726.1"/>
</dbReference>
<protein>
    <recommendedName>
        <fullName evidence="7">USP domain-containing protein</fullName>
    </recommendedName>
</protein>
<dbReference type="Proteomes" id="UP000193218">
    <property type="component" value="Unassembled WGS sequence"/>
</dbReference>
<dbReference type="Gene3D" id="3.90.70.10">
    <property type="entry name" value="Cysteine proteinases"/>
    <property type="match status" value="1"/>
</dbReference>
<accession>A0A1Y1UTR9</accession>
<dbReference type="InterPro" id="IPR038765">
    <property type="entry name" value="Papain-like_cys_pep_sf"/>
</dbReference>
<gene>
    <name evidence="5" type="ORF">BD324DRAFT_647829</name>
</gene>
<dbReference type="InterPro" id="IPR028889">
    <property type="entry name" value="USP"/>
</dbReference>
<evidence type="ECO:0000313" key="5">
    <source>
        <dbReference type="EMBL" id="ORX40924.1"/>
    </source>
</evidence>
<evidence type="ECO:0000256" key="2">
    <source>
        <dbReference type="SAM" id="MobiDB-lite"/>
    </source>
</evidence>
<keyword evidence="6" id="KW-1185">Reference proteome</keyword>
<evidence type="ECO:0000256" key="1">
    <source>
        <dbReference type="PROSITE-ProRule" id="PRU00325"/>
    </source>
</evidence>
<dbReference type="PROSITE" id="PS50235">
    <property type="entry name" value="USP_3"/>
    <property type="match status" value="1"/>
</dbReference>
<evidence type="ECO:0000259" key="3">
    <source>
        <dbReference type="PROSITE" id="PS50235"/>
    </source>
</evidence>
<dbReference type="GO" id="GO:0004843">
    <property type="term" value="F:cysteine-type deubiquitinase activity"/>
    <property type="evidence" value="ECO:0007669"/>
    <property type="project" value="InterPro"/>
</dbReference>
<evidence type="ECO:0008006" key="7">
    <source>
        <dbReference type="Google" id="ProtNLM"/>
    </source>
</evidence>
<feature type="domain" description="USP" evidence="3">
    <location>
        <begin position="789"/>
        <end position="1103"/>
    </location>
</feature>
<dbReference type="EMBL" id="NBSH01000001">
    <property type="protein sequence ID" value="ORX40924.1"/>
    <property type="molecule type" value="Genomic_DNA"/>
</dbReference>
<evidence type="ECO:0000313" key="6">
    <source>
        <dbReference type="Proteomes" id="UP000193218"/>
    </source>
</evidence>
<dbReference type="InterPro" id="IPR001394">
    <property type="entry name" value="Peptidase_C19_UCH"/>
</dbReference>
<keyword evidence="1" id="KW-0479">Metal-binding</keyword>
<feature type="compositionally biased region" description="Polar residues" evidence="2">
    <location>
        <begin position="748"/>
        <end position="763"/>
    </location>
</feature>
<dbReference type="GO" id="GO:0016579">
    <property type="term" value="P:protein deubiquitination"/>
    <property type="evidence" value="ECO:0007669"/>
    <property type="project" value="InterPro"/>
</dbReference>
<dbReference type="GO" id="GO:0008270">
    <property type="term" value="F:zinc ion binding"/>
    <property type="evidence" value="ECO:0007669"/>
    <property type="project" value="UniProtKB-KW"/>
</dbReference>
<evidence type="ECO:0000259" key="4">
    <source>
        <dbReference type="PROSITE" id="PS50966"/>
    </source>
</evidence>
<comment type="caution">
    <text evidence="5">The sequence shown here is derived from an EMBL/GenBank/DDBJ whole genome shotgun (WGS) entry which is preliminary data.</text>
</comment>